<evidence type="ECO:0000256" key="1">
    <source>
        <dbReference type="ARBA" id="ARBA00004123"/>
    </source>
</evidence>
<dbReference type="PANTHER" id="PTHR23168:SF0">
    <property type="entry name" value="MITOTIC SPINDLE ASSEMBLY CHECKPOINT PROTEIN MAD1"/>
    <property type="match status" value="1"/>
</dbReference>
<dbReference type="GO" id="GO:0051315">
    <property type="term" value="P:attachment of mitotic spindle microtubules to kinetochore"/>
    <property type="evidence" value="ECO:0007669"/>
    <property type="project" value="TreeGrafter"/>
</dbReference>
<organism evidence="9 10">
    <name type="scientific">Apophysomyces ossiformis</name>
    <dbReference type="NCBI Taxonomy" id="679940"/>
    <lineage>
        <taxon>Eukaryota</taxon>
        <taxon>Fungi</taxon>
        <taxon>Fungi incertae sedis</taxon>
        <taxon>Mucoromycota</taxon>
        <taxon>Mucoromycotina</taxon>
        <taxon>Mucoromycetes</taxon>
        <taxon>Mucorales</taxon>
        <taxon>Mucorineae</taxon>
        <taxon>Mucoraceae</taxon>
        <taxon>Apophysomyces</taxon>
    </lineage>
</organism>
<dbReference type="GO" id="GO:0007094">
    <property type="term" value="P:mitotic spindle assembly checkpoint signaling"/>
    <property type="evidence" value="ECO:0007669"/>
    <property type="project" value="InterPro"/>
</dbReference>
<evidence type="ECO:0000313" key="9">
    <source>
        <dbReference type="EMBL" id="KAF7725014.1"/>
    </source>
</evidence>
<keyword evidence="8" id="KW-0175">Coiled coil</keyword>
<evidence type="ECO:0000256" key="8">
    <source>
        <dbReference type="SAM" id="Coils"/>
    </source>
</evidence>
<dbReference type="InterPro" id="IPR008672">
    <property type="entry name" value="Mad1"/>
</dbReference>
<keyword evidence="10" id="KW-1185">Reference proteome</keyword>
<dbReference type="GO" id="GO:0000776">
    <property type="term" value="C:kinetochore"/>
    <property type="evidence" value="ECO:0007669"/>
    <property type="project" value="TreeGrafter"/>
</dbReference>
<name>A0A8H7ENT0_9FUNG</name>
<comment type="subcellular location">
    <subcellularLocation>
        <location evidence="1">Nucleus</location>
    </subcellularLocation>
</comment>
<dbReference type="GO" id="GO:0072686">
    <property type="term" value="C:mitotic spindle"/>
    <property type="evidence" value="ECO:0007669"/>
    <property type="project" value="TreeGrafter"/>
</dbReference>
<feature type="coiled-coil region" evidence="8">
    <location>
        <begin position="27"/>
        <end position="82"/>
    </location>
</feature>
<dbReference type="Proteomes" id="UP000605846">
    <property type="component" value="Unassembled WGS sequence"/>
</dbReference>
<feature type="coiled-coil region" evidence="8">
    <location>
        <begin position="334"/>
        <end position="361"/>
    </location>
</feature>
<evidence type="ECO:0000256" key="7">
    <source>
        <dbReference type="ARBA" id="ARBA00023306"/>
    </source>
</evidence>
<evidence type="ECO:0000256" key="3">
    <source>
        <dbReference type="ARBA" id="ARBA00022019"/>
    </source>
</evidence>
<reference evidence="9" key="1">
    <citation type="submission" date="2020-01" db="EMBL/GenBank/DDBJ databases">
        <title>Genome Sequencing of Three Apophysomyces-Like Fungal Strains Confirms a Novel Fungal Genus in the Mucoromycota with divergent Burkholderia-like Endosymbiotic Bacteria.</title>
        <authorList>
            <person name="Stajich J.E."/>
            <person name="Macias A.M."/>
            <person name="Carter-House D."/>
            <person name="Lovett B."/>
            <person name="Kasson L.R."/>
            <person name="Berry K."/>
            <person name="Grigoriev I."/>
            <person name="Chang Y."/>
            <person name="Spatafora J."/>
            <person name="Kasson M.T."/>
        </authorList>
    </citation>
    <scope>NUCLEOTIDE SEQUENCE</scope>
    <source>
        <strain evidence="9">NRRL A-21654</strain>
    </source>
</reference>
<keyword evidence="4" id="KW-0132">Cell division</keyword>
<proteinExistence type="inferred from homology"/>
<dbReference type="Pfam" id="PF05557">
    <property type="entry name" value="MAD"/>
    <property type="match status" value="1"/>
</dbReference>
<sequence length="575" mass="66220">MTEEAQERAIYQMEKSQEATSTLQLMKDEHIAVADKLRDTVEELRNQNEQLSESLDNANKALKNAESEKENVQVELNEKIAELKGSVELWADSAKTNSSSFLTTFVRKVELREKLEEAEQKLKEIHDAQVDTAVLRSLEEQIQSQGHYMLEVELENKKLHREIEHYKSTQRSIDKLQEEIHSLRQQLSDAQLLRETNTKLEAENAELKTERNEWAQYLGSQTAFASETPRTIIAKLTRERDVALAKEGEIERLGLELQSQHQFVSELQATLMGRPQVQELKKKILESTKTHHSDVVALELVSKDRDMMKKHVKYLEDQLEFYNMVETNYMEGYDQQKTQRIAELEKLLKEFEDMNAAQTQQILTLQAALKEQTPIIDEAQTEEAAEQGQRILTLKENAVSKEFGIRKQQLDDLQAENSLLLKQVENLQSGEASEESIPDDLLLTVPKQTLENLKSESHSLQELVAKRDKRIVRLTKVWRDKVSEYKETVKKVLGYGIDFEESGAVRLVSDAEEQSNLSFIYRPDIDGQAMLEVKGLKKHEYMQDLESSYTTFVINENNIPAFLSSVTLELPLIKK</sequence>
<dbReference type="OrthoDB" id="331602at2759"/>
<dbReference type="Gene3D" id="3.30.457.60">
    <property type="match status" value="1"/>
</dbReference>
<keyword evidence="5" id="KW-0498">Mitosis</keyword>
<comment type="similarity">
    <text evidence="2">Belongs to the MAD1 family.</text>
</comment>
<dbReference type="GO" id="GO:0051301">
    <property type="term" value="P:cell division"/>
    <property type="evidence" value="ECO:0007669"/>
    <property type="project" value="UniProtKB-KW"/>
</dbReference>
<evidence type="ECO:0000256" key="2">
    <source>
        <dbReference type="ARBA" id="ARBA00008029"/>
    </source>
</evidence>
<accession>A0A8H7ENT0</accession>
<feature type="coiled-coil region" evidence="8">
    <location>
        <begin position="108"/>
        <end position="217"/>
    </location>
</feature>
<comment type="caution">
    <text evidence="9">The sequence shown here is derived from an EMBL/GenBank/DDBJ whole genome shotgun (WGS) entry which is preliminary data.</text>
</comment>
<keyword evidence="6" id="KW-0539">Nucleus</keyword>
<evidence type="ECO:0000256" key="5">
    <source>
        <dbReference type="ARBA" id="ARBA00022776"/>
    </source>
</evidence>
<gene>
    <name evidence="9" type="primary">MAD1</name>
    <name evidence="9" type="ORF">EC973_000507</name>
</gene>
<protein>
    <recommendedName>
        <fullName evidence="3">Spindle assembly checkpoint component MAD1</fullName>
    </recommendedName>
</protein>
<dbReference type="AlphaFoldDB" id="A0A8H7ENT0"/>
<dbReference type="EMBL" id="JABAYA010000106">
    <property type="protein sequence ID" value="KAF7725014.1"/>
    <property type="molecule type" value="Genomic_DNA"/>
</dbReference>
<keyword evidence="7" id="KW-0131">Cell cycle</keyword>
<evidence type="ECO:0000256" key="4">
    <source>
        <dbReference type="ARBA" id="ARBA00022618"/>
    </source>
</evidence>
<dbReference type="PANTHER" id="PTHR23168">
    <property type="entry name" value="MITOTIC SPINDLE ASSEMBLY CHECKPOINT PROTEIN MAD1 MITOTIC ARREST DEFICIENT-LIKE PROTEIN 1"/>
    <property type="match status" value="1"/>
</dbReference>
<evidence type="ECO:0000256" key="6">
    <source>
        <dbReference type="ARBA" id="ARBA00023242"/>
    </source>
</evidence>
<evidence type="ECO:0000313" key="10">
    <source>
        <dbReference type="Proteomes" id="UP000605846"/>
    </source>
</evidence>
<dbReference type="GO" id="GO:0005635">
    <property type="term" value="C:nuclear envelope"/>
    <property type="evidence" value="ECO:0007669"/>
    <property type="project" value="TreeGrafter"/>
</dbReference>